<dbReference type="GeneID" id="9940371"/>
<dbReference type="RefSeq" id="XP_003138563.1">
    <property type="nucleotide sequence ID" value="XM_003138515.1"/>
</dbReference>
<name>A0A1S0U583_LOALO</name>
<reference evidence="1" key="1">
    <citation type="submission" date="2012-04" db="EMBL/GenBank/DDBJ databases">
        <title>The Genome Sequence of Loa loa.</title>
        <authorList>
            <consortium name="The Broad Institute Genome Sequencing Platform"/>
            <consortium name="Broad Institute Genome Sequencing Center for Infectious Disease"/>
            <person name="Nutman T.B."/>
            <person name="Fink D.L."/>
            <person name="Russ C."/>
            <person name="Young S."/>
            <person name="Zeng Q."/>
            <person name="Gargeya S."/>
            <person name="Alvarado L."/>
            <person name="Berlin A."/>
            <person name="Chapman S.B."/>
            <person name="Chen Z."/>
            <person name="Freedman E."/>
            <person name="Gellesch M."/>
            <person name="Goldberg J."/>
            <person name="Griggs A."/>
            <person name="Gujja S."/>
            <person name="Heilman E.R."/>
            <person name="Heiman D."/>
            <person name="Howarth C."/>
            <person name="Mehta T."/>
            <person name="Neiman D."/>
            <person name="Pearson M."/>
            <person name="Roberts A."/>
            <person name="Saif S."/>
            <person name="Shea T."/>
            <person name="Shenoy N."/>
            <person name="Sisk P."/>
            <person name="Stolte C."/>
            <person name="Sykes S."/>
            <person name="White J."/>
            <person name="Yandava C."/>
            <person name="Haas B."/>
            <person name="Henn M.R."/>
            <person name="Nusbaum C."/>
            <person name="Birren B."/>
        </authorList>
    </citation>
    <scope>NUCLEOTIDE SEQUENCE [LARGE SCALE GENOMIC DNA]</scope>
</reference>
<proteinExistence type="predicted"/>
<sequence>MVVKVPPCASAPCEFTFNLFLFVMSAPSQCTSIPNWKLLSLLLLILFRNDTTAERRMEREQGRGGKLEPEERN</sequence>
<dbReference type="AlphaFoldDB" id="A0A1S0U583"/>
<gene>
    <name evidence="1" type="ORF">LOAG_02978</name>
</gene>
<organism evidence="1">
    <name type="scientific">Loa loa</name>
    <name type="common">Eye worm</name>
    <name type="synonym">Filaria loa</name>
    <dbReference type="NCBI Taxonomy" id="7209"/>
    <lineage>
        <taxon>Eukaryota</taxon>
        <taxon>Metazoa</taxon>
        <taxon>Ecdysozoa</taxon>
        <taxon>Nematoda</taxon>
        <taxon>Chromadorea</taxon>
        <taxon>Rhabditida</taxon>
        <taxon>Spirurina</taxon>
        <taxon>Spiruromorpha</taxon>
        <taxon>Filarioidea</taxon>
        <taxon>Onchocercidae</taxon>
        <taxon>Loa</taxon>
    </lineage>
</organism>
<dbReference type="InParanoid" id="A0A1S0U583"/>
<accession>A0A1S0U583</accession>
<dbReference type="EMBL" id="JH712071">
    <property type="protein sequence ID" value="EFO25503.1"/>
    <property type="molecule type" value="Genomic_DNA"/>
</dbReference>
<protein>
    <submittedName>
        <fullName evidence="1">Uncharacterized protein</fullName>
    </submittedName>
</protein>
<evidence type="ECO:0000313" key="1">
    <source>
        <dbReference type="EMBL" id="EFO25503.1"/>
    </source>
</evidence>
<dbReference type="KEGG" id="loa:LOAG_02978"/>
<dbReference type="CTD" id="9940371"/>